<dbReference type="Pfam" id="PF13432">
    <property type="entry name" value="TPR_16"/>
    <property type="match status" value="3"/>
</dbReference>
<dbReference type="RefSeq" id="WP_002738853.1">
    <property type="nucleotide sequence ID" value="NZ_ANKQ01000003.1"/>
</dbReference>
<dbReference type="PROSITE" id="PS50005">
    <property type="entry name" value="TPR"/>
    <property type="match status" value="9"/>
</dbReference>
<feature type="repeat" description="TPR" evidence="3">
    <location>
        <begin position="625"/>
        <end position="658"/>
    </location>
</feature>
<protein>
    <submittedName>
        <fullName evidence="5">Tetratricopeptide repeat family protein</fullName>
    </submittedName>
</protein>
<feature type="repeat" description="TPR" evidence="3">
    <location>
        <begin position="659"/>
        <end position="692"/>
    </location>
</feature>
<evidence type="ECO:0000256" key="3">
    <source>
        <dbReference type="PROSITE-ProRule" id="PRU00339"/>
    </source>
</evidence>
<dbReference type="InterPro" id="IPR051685">
    <property type="entry name" value="Ycf3/AcsC/BcsC/TPR_MFPF"/>
</dbReference>
<evidence type="ECO:0000256" key="1">
    <source>
        <dbReference type="ARBA" id="ARBA00022737"/>
    </source>
</evidence>
<feature type="repeat" description="TPR" evidence="3">
    <location>
        <begin position="557"/>
        <end position="590"/>
    </location>
</feature>
<keyword evidence="1" id="KW-0677">Repeat</keyword>
<dbReference type="InterPro" id="IPR027417">
    <property type="entry name" value="P-loop_NTPase"/>
</dbReference>
<dbReference type="SUPFAM" id="SSF52540">
    <property type="entry name" value="P-loop containing nucleoside triphosphate hydrolases"/>
    <property type="match status" value="1"/>
</dbReference>
<dbReference type="Pfam" id="PF13181">
    <property type="entry name" value="TPR_8"/>
    <property type="match status" value="1"/>
</dbReference>
<keyword evidence="2 3" id="KW-0802">TPR repeat</keyword>
<dbReference type="Pfam" id="PF12895">
    <property type="entry name" value="ANAPC3"/>
    <property type="match status" value="1"/>
</dbReference>
<dbReference type="Proteomes" id="UP000010932">
    <property type="component" value="Unassembled WGS sequence"/>
</dbReference>
<feature type="repeat" description="TPR" evidence="3">
    <location>
        <begin position="795"/>
        <end position="828"/>
    </location>
</feature>
<reference evidence="5 6" key="1">
    <citation type="journal article" date="2013" name="Genome Announc.">
        <title>Whole-Genome Sequence of Microcystis aeruginosa TAIHU98, a Nontoxic Bloom-Forming Strain Isolated from Taihu Lake, China.</title>
        <authorList>
            <person name="Yang C."/>
            <person name="Zhang W."/>
            <person name="Ren M."/>
            <person name="Song L."/>
            <person name="Li T."/>
            <person name="Zhao J."/>
        </authorList>
    </citation>
    <scope>NUCLEOTIDE SEQUENCE [LARGE SCALE GENOMIC DNA]</scope>
    <source>
        <strain evidence="5 6">TAIHU98</strain>
    </source>
</reference>
<dbReference type="Pfam" id="PF20720">
    <property type="entry name" value="nSTAND3"/>
    <property type="match status" value="1"/>
</dbReference>
<dbReference type="EMBL" id="ANKQ01000003">
    <property type="protein sequence ID" value="ELP52828.1"/>
    <property type="molecule type" value="Genomic_DNA"/>
</dbReference>
<feature type="repeat" description="TPR" evidence="3">
    <location>
        <begin position="761"/>
        <end position="794"/>
    </location>
</feature>
<accession>L7E2D7</accession>
<evidence type="ECO:0000256" key="2">
    <source>
        <dbReference type="ARBA" id="ARBA00022803"/>
    </source>
</evidence>
<evidence type="ECO:0000313" key="6">
    <source>
        <dbReference type="Proteomes" id="UP000010932"/>
    </source>
</evidence>
<evidence type="ECO:0000313" key="5">
    <source>
        <dbReference type="EMBL" id="ELP52828.1"/>
    </source>
</evidence>
<dbReference type="AlphaFoldDB" id="L7E2D7"/>
<gene>
    <name evidence="5" type="ORF">O53_4556</name>
</gene>
<sequence length="1100" mass="127826">MLDPVVNAARILWEFYNVHKDPVNLLLTTAFSGFGLTGLNWWREKQQKRRRARIAGDSLPFRVVRPNQDVFPAIFGRERAEYLYPSLIDWDIPLQDRELDINHLAEIIRLLNDDQWVIITGPAGIGKTREMAEVAHRFSRRGWTVMVFTGILEGDRFPQEQFQDVRRNVLFVFDDLHIQMRRSQPTRENRATEEQSLPTDRPLQERLLAALDHCDRFYIPDRRIKVLATARDETVSDDPRLVSPWEMLQWERYPLWRRFTRYRLPKPENQAVASWLERVSNLTGIQLECPPEEIAQRNDGTFQNLVNNFEILLAGDSQEGRSLSLSRENFKDTLRGSWKKCYQDAFKLEPLAKELYDAVDLLQQANIPLKAFVVERVALMLVRGNRWQKVRYQWRIKKALEKLEAREGILSPRDGQIEGKGELLSLEDYLEKLLGLFLALLDRFPVEVKEALDKVSNKLYDKQNYTESLRGYDFLVRHFPKDENFQLMRGNNLYYLVRYADALDCFNRATEIKPDYFRAWTNKGSTIQKVGVLEGVEKEATALEYFDRALAINPDDALTLVNKGLLLGELGKKEEALELYKQAINNDPNYYRAYYAQGLEFSEMNRYEESISAYAQAIEVKPDFVAAWVGKGNQLANLGRYEEALSAYEEAIRLKPDYEAAWHNKGNQLANLGRYEEALSAYEEAIRLKPDYEAAWHNKGNQLANLGRYEEALSAYEEAIRLKPDYEAAWLGKGNQLADLGRYEEALSAYEEAIRLKPDYEAAWLGKGNQLANLERYEEALSAYEEAIRLKPDYEAAWLNKGNQLANLGRYEEALSAYDEAIRIVPNDPTPRLAKCSALVFLEQFLEALVCSDKLIEIDPEDITFLNIRAFLLGMNDNYMESKKIYQEILESNPNFLPAYFTSSIVKYKQEQYSQALDSISQCLMIEESNSQAWYMKAQILISLERFQEAFECFDRSLEIDSDYILCIYDKAYYQRLYGDYNKAISGFSLVIEHCQSELSRKKLDSNHWYVYCASLSYIKNYVLCLEQIAEALLRNPENAGIYFIIARHDALEENIDQSLANLKTAIKKSKHWQKAAIKEPDFDKIRQDPRFIELISDNF</sequence>
<dbReference type="PANTHER" id="PTHR44943">
    <property type="entry name" value="CELLULOSE SYNTHASE OPERON PROTEIN C"/>
    <property type="match status" value="1"/>
</dbReference>
<dbReference type="Gene3D" id="1.25.40.10">
    <property type="entry name" value="Tetratricopeptide repeat domain"/>
    <property type="match status" value="6"/>
</dbReference>
<dbReference type="Pfam" id="PF00515">
    <property type="entry name" value="TPR_1"/>
    <property type="match status" value="1"/>
</dbReference>
<dbReference type="PATRIC" id="fig|1134457.3.peg.4435"/>
<feature type="repeat" description="TPR" evidence="3">
    <location>
        <begin position="591"/>
        <end position="624"/>
    </location>
</feature>
<dbReference type="InterPro" id="IPR019734">
    <property type="entry name" value="TPR_rpt"/>
</dbReference>
<dbReference type="SUPFAM" id="SSF48452">
    <property type="entry name" value="TPR-like"/>
    <property type="match status" value="3"/>
</dbReference>
<dbReference type="SMART" id="SM00028">
    <property type="entry name" value="TPR"/>
    <property type="match status" value="14"/>
</dbReference>
<feature type="repeat" description="TPR" evidence="3">
    <location>
        <begin position="727"/>
        <end position="760"/>
    </location>
</feature>
<dbReference type="NCBIfam" id="NF047558">
    <property type="entry name" value="TPR_END_plus"/>
    <property type="match status" value="1"/>
</dbReference>
<comment type="caution">
    <text evidence="5">The sequence shown here is derived from an EMBL/GenBank/DDBJ whole genome shotgun (WGS) entry which is preliminary data.</text>
</comment>
<feature type="domain" description="Novel STAND NTPase 3" evidence="4">
    <location>
        <begin position="104"/>
        <end position="176"/>
    </location>
</feature>
<dbReference type="PROSITE" id="PS50293">
    <property type="entry name" value="TPR_REGION"/>
    <property type="match status" value="8"/>
</dbReference>
<name>L7E2D7_MICAE</name>
<dbReference type="InterPro" id="IPR049050">
    <property type="entry name" value="nSTAND3"/>
</dbReference>
<proteinExistence type="predicted"/>
<dbReference type="Gene3D" id="3.40.50.300">
    <property type="entry name" value="P-loop containing nucleotide triphosphate hydrolases"/>
    <property type="match status" value="1"/>
</dbReference>
<feature type="repeat" description="TPR" evidence="3">
    <location>
        <begin position="931"/>
        <end position="964"/>
    </location>
</feature>
<organism evidence="5 6">
    <name type="scientific">Microcystis aeruginosa TAIHU98</name>
    <dbReference type="NCBI Taxonomy" id="1134457"/>
    <lineage>
        <taxon>Bacteria</taxon>
        <taxon>Bacillati</taxon>
        <taxon>Cyanobacteriota</taxon>
        <taxon>Cyanophyceae</taxon>
        <taxon>Oscillatoriophycideae</taxon>
        <taxon>Chroococcales</taxon>
        <taxon>Microcystaceae</taxon>
        <taxon>Microcystis</taxon>
    </lineage>
</organism>
<feature type="repeat" description="TPR" evidence="3">
    <location>
        <begin position="693"/>
        <end position="726"/>
    </location>
</feature>
<dbReference type="PANTHER" id="PTHR44943:SF8">
    <property type="entry name" value="TPR REPEAT-CONTAINING PROTEIN MJ0263"/>
    <property type="match status" value="1"/>
</dbReference>
<dbReference type="InterPro" id="IPR011990">
    <property type="entry name" value="TPR-like_helical_dom_sf"/>
</dbReference>
<evidence type="ECO:0000259" key="4">
    <source>
        <dbReference type="Pfam" id="PF20720"/>
    </source>
</evidence>